<evidence type="ECO:0000256" key="2">
    <source>
        <dbReference type="ARBA" id="ARBA00022448"/>
    </source>
</evidence>
<name>A0A1H9EAT3_9BACT</name>
<feature type="transmembrane region" description="Helical" evidence="7">
    <location>
        <begin position="130"/>
        <end position="156"/>
    </location>
</feature>
<keyword evidence="5 7" id="KW-1133">Transmembrane helix</keyword>
<proteinExistence type="inferred from homology"/>
<keyword evidence="4 7" id="KW-0812">Transmembrane</keyword>
<gene>
    <name evidence="9" type="ORF">SAMN05444359_10711</name>
</gene>
<evidence type="ECO:0000256" key="7">
    <source>
        <dbReference type="RuleBase" id="RU363032"/>
    </source>
</evidence>
<feature type="transmembrane region" description="Helical" evidence="7">
    <location>
        <begin position="168"/>
        <end position="190"/>
    </location>
</feature>
<dbReference type="InterPro" id="IPR050366">
    <property type="entry name" value="BP-dependent_transpt_permease"/>
</dbReference>
<dbReference type="GO" id="GO:0055085">
    <property type="term" value="P:transmembrane transport"/>
    <property type="evidence" value="ECO:0007669"/>
    <property type="project" value="InterPro"/>
</dbReference>
<keyword evidence="6 7" id="KW-0472">Membrane</keyword>
<keyword evidence="10" id="KW-1185">Reference proteome</keyword>
<evidence type="ECO:0000256" key="5">
    <source>
        <dbReference type="ARBA" id="ARBA00022989"/>
    </source>
</evidence>
<feature type="domain" description="ABC transmembrane type-1" evidence="8">
    <location>
        <begin position="192"/>
        <end position="388"/>
    </location>
</feature>
<keyword evidence="2 7" id="KW-0813">Transport</keyword>
<dbReference type="OrthoDB" id="9783218at2"/>
<dbReference type="PROSITE" id="PS50928">
    <property type="entry name" value="ABC_TM1"/>
    <property type="match status" value="1"/>
</dbReference>
<dbReference type="RefSeq" id="WP_090167033.1">
    <property type="nucleotide sequence ID" value="NZ_FOFB01000007.1"/>
</dbReference>
<feature type="transmembrane region" description="Helical" evidence="7">
    <location>
        <begin position="196"/>
        <end position="213"/>
    </location>
</feature>
<evidence type="ECO:0000313" key="9">
    <source>
        <dbReference type="EMBL" id="SEQ22846.1"/>
    </source>
</evidence>
<accession>A0A1H9EAT3</accession>
<dbReference type="PANTHER" id="PTHR43386">
    <property type="entry name" value="OLIGOPEPTIDE TRANSPORT SYSTEM PERMEASE PROTEIN APPC"/>
    <property type="match status" value="1"/>
</dbReference>
<dbReference type="InterPro" id="IPR000515">
    <property type="entry name" value="MetI-like"/>
</dbReference>
<feature type="transmembrane region" description="Helical" evidence="7">
    <location>
        <begin position="321"/>
        <end position="346"/>
    </location>
</feature>
<dbReference type="EMBL" id="FOFB01000007">
    <property type="protein sequence ID" value="SEQ22846.1"/>
    <property type="molecule type" value="Genomic_DNA"/>
</dbReference>
<dbReference type="InParanoid" id="A0A1H9EAT3"/>
<dbReference type="SUPFAM" id="SSF161098">
    <property type="entry name" value="MetI-like"/>
    <property type="match status" value="1"/>
</dbReference>
<evidence type="ECO:0000256" key="6">
    <source>
        <dbReference type="ARBA" id="ARBA00023136"/>
    </source>
</evidence>
<evidence type="ECO:0000256" key="3">
    <source>
        <dbReference type="ARBA" id="ARBA00022475"/>
    </source>
</evidence>
<comment type="similarity">
    <text evidence="7">Belongs to the binding-protein-dependent transport system permease family.</text>
</comment>
<dbReference type="FunCoup" id="A0A1H9EAT3">
    <property type="interactions" value="317"/>
</dbReference>
<organism evidence="9 10">
    <name type="scientific">Neolewinella agarilytica</name>
    <dbReference type="NCBI Taxonomy" id="478744"/>
    <lineage>
        <taxon>Bacteria</taxon>
        <taxon>Pseudomonadati</taxon>
        <taxon>Bacteroidota</taxon>
        <taxon>Saprospiria</taxon>
        <taxon>Saprospirales</taxon>
        <taxon>Lewinellaceae</taxon>
        <taxon>Neolewinella</taxon>
    </lineage>
</organism>
<dbReference type="GO" id="GO:0005886">
    <property type="term" value="C:plasma membrane"/>
    <property type="evidence" value="ECO:0007669"/>
    <property type="project" value="UniProtKB-SubCell"/>
</dbReference>
<protein>
    <submittedName>
        <fullName evidence="9">Peptide/nickel transport system permease protein</fullName>
    </submittedName>
</protein>
<feature type="transmembrane region" description="Helical" evidence="7">
    <location>
        <begin position="366"/>
        <end position="387"/>
    </location>
</feature>
<dbReference type="PANTHER" id="PTHR43386:SF1">
    <property type="entry name" value="D,D-DIPEPTIDE TRANSPORT SYSTEM PERMEASE PROTEIN DDPC-RELATED"/>
    <property type="match status" value="1"/>
</dbReference>
<dbReference type="InterPro" id="IPR035906">
    <property type="entry name" value="MetI-like_sf"/>
</dbReference>
<dbReference type="AlphaFoldDB" id="A0A1H9EAT3"/>
<evidence type="ECO:0000259" key="8">
    <source>
        <dbReference type="PROSITE" id="PS50928"/>
    </source>
</evidence>
<comment type="subcellular location">
    <subcellularLocation>
        <location evidence="1 7">Cell membrane</location>
        <topology evidence="1 7">Multi-pass membrane protein</topology>
    </subcellularLocation>
</comment>
<dbReference type="STRING" id="478744.SAMN05444359_10711"/>
<evidence type="ECO:0000256" key="1">
    <source>
        <dbReference type="ARBA" id="ARBA00004651"/>
    </source>
</evidence>
<dbReference type="Gene3D" id="1.10.3720.10">
    <property type="entry name" value="MetI-like"/>
    <property type="match status" value="1"/>
</dbReference>
<reference evidence="10" key="1">
    <citation type="submission" date="2016-10" db="EMBL/GenBank/DDBJ databases">
        <authorList>
            <person name="Varghese N."/>
            <person name="Submissions S."/>
        </authorList>
    </citation>
    <scope>NUCLEOTIDE SEQUENCE [LARGE SCALE GENOMIC DNA]</scope>
    <source>
        <strain evidence="10">DSM 24740</strain>
    </source>
</reference>
<dbReference type="Pfam" id="PF00528">
    <property type="entry name" value="BPD_transp_1"/>
    <property type="match status" value="1"/>
</dbReference>
<dbReference type="Proteomes" id="UP000199021">
    <property type="component" value="Unassembled WGS sequence"/>
</dbReference>
<sequence>MKEKRKRHTVARWWLIGLLTVAVFADFIANDRPLIASVNGETRFPVLHEYGETLGLAEHYSPVVRSWKRVETDWAIWPVVPYSAGGTDLKNGNYRSPFGEQDTGDRARHWLGTDELGRDVAAGLIRGTRIAVLVGFGSVLISLLLGIPLGGIAGFFGNHGLRAPRYHWWGWAVGGTLGVLYASLSLIPFYRLESTVAITGLAISCFALGGWLFRSLLSFIPALKKETAFPADTLVLQGIELFVNIPALVLLIALIAIINQPSIGIVVLIIGVLRWPSVARYLRAELLRIRSLPYIEAARVNGIPKWRILFRHALPNALGPLLIVSSFALGGAVLLEAFLSFLGIGIPADEVTWGSLLRQSRTHPQAWWMAVFPGLLLTGTVLAANLLGEEG</sequence>
<dbReference type="CDD" id="cd06261">
    <property type="entry name" value="TM_PBP2"/>
    <property type="match status" value="1"/>
</dbReference>
<evidence type="ECO:0000313" key="10">
    <source>
        <dbReference type="Proteomes" id="UP000199021"/>
    </source>
</evidence>
<evidence type="ECO:0000256" key="4">
    <source>
        <dbReference type="ARBA" id="ARBA00022692"/>
    </source>
</evidence>
<keyword evidence="3" id="KW-1003">Cell membrane</keyword>